<organism evidence="1 2">
    <name type="scientific">Actinoplanes cyaneus</name>
    <dbReference type="NCBI Taxonomy" id="52696"/>
    <lineage>
        <taxon>Bacteria</taxon>
        <taxon>Bacillati</taxon>
        <taxon>Actinomycetota</taxon>
        <taxon>Actinomycetes</taxon>
        <taxon>Micromonosporales</taxon>
        <taxon>Micromonosporaceae</taxon>
        <taxon>Actinoplanes</taxon>
    </lineage>
</organism>
<accession>A0A919J057</accession>
<comment type="caution">
    <text evidence="1">The sequence shown here is derived from an EMBL/GenBank/DDBJ whole genome shotgun (WGS) entry which is preliminary data.</text>
</comment>
<gene>
    <name evidence="1" type="ORF">Acy02nite_91860</name>
</gene>
<dbReference type="RefSeq" id="WP_203756513.1">
    <property type="nucleotide sequence ID" value="NZ_BAAAUC010000138.1"/>
</dbReference>
<proteinExistence type="predicted"/>
<keyword evidence="2" id="KW-1185">Reference proteome</keyword>
<dbReference type="EMBL" id="BOMH01000124">
    <property type="protein sequence ID" value="GID71305.1"/>
    <property type="molecule type" value="Genomic_DNA"/>
</dbReference>
<dbReference type="AlphaFoldDB" id="A0A919J057"/>
<protein>
    <submittedName>
        <fullName evidence="1">Uncharacterized protein</fullName>
    </submittedName>
</protein>
<dbReference type="Proteomes" id="UP000619479">
    <property type="component" value="Unassembled WGS sequence"/>
</dbReference>
<evidence type="ECO:0000313" key="1">
    <source>
        <dbReference type="EMBL" id="GID71305.1"/>
    </source>
</evidence>
<reference evidence="1" key="1">
    <citation type="submission" date="2021-01" db="EMBL/GenBank/DDBJ databases">
        <title>Whole genome shotgun sequence of Actinoplanes cyaneus NBRC 14990.</title>
        <authorList>
            <person name="Komaki H."/>
            <person name="Tamura T."/>
        </authorList>
    </citation>
    <scope>NUCLEOTIDE SEQUENCE</scope>
    <source>
        <strain evidence="1">NBRC 14990</strain>
    </source>
</reference>
<sequence length="168" mass="17796">MSWSLHIVPLHELANDGMLEWAMSAQFSRGIPASAPLPLPLPSAADVLAAFRGAGCHGSAWFKIHGDDPRLRLPECRDPDSCYRVGGRDLGEVDLATVGQVDSEQPITGDAAVAGVSFRKPIGVAVLAAVCELAALAGSQLVFDDSADRVFVVRPGEQPADLVGQWPW</sequence>
<evidence type="ECO:0000313" key="2">
    <source>
        <dbReference type="Proteomes" id="UP000619479"/>
    </source>
</evidence>
<name>A0A919J057_9ACTN</name>